<accession>S8FVS9</accession>
<feature type="region of interest" description="Disordered" evidence="1">
    <location>
        <begin position="1"/>
        <end position="31"/>
    </location>
</feature>
<feature type="compositionally biased region" description="Acidic residues" evidence="1">
    <location>
        <begin position="161"/>
        <end position="176"/>
    </location>
</feature>
<feature type="domain" description="Origin recognition complex subunit 3 winged helix C-terminal" evidence="2">
    <location>
        <begin position="88"/>
        <end position="211"/>
    </location>
</feature>
<dbReference type="PANTHER" id="PTHR12748:SF0">
    <property type="entry name" value="ORIGIN RECOGNITION COMPLEX SUBUNIT 3"/>
    <property type="match status" value="1"/>
</dbReference>
<dbReference type="Pfam" id="PF18137">
    <property type="entry name" value="WHD_ORC"/>
    <property type="match status" value="1"/>
</dbReference>
<dbReference type="HOGENOM" id="CLU_1283281_0_0_1"/>
<sequence length="215" mass="24042">MGAEGQTQACIYLAPDDSGSGDGIDTEPTSPLRWRELPDGYERRFQEYKLAWSRCLARMQLEGKGPHEEHAGTDLDVALCDPEDEDRHAGRMVNVFDWFQSFAVVLEGQRRHLRRCERGVMGPAANGKPGTNGAGVQAAVRKGKQKLDQASEQSEDGSGTGEDEDEGDGEDSEEWREEVQARFMRALHTLDHMGLVRHTGRKAEHIIRTVYDVFD</sequence>
<name>S8FVS9_FOMSC</name>
<evidence type="ECO:0000259" key="2">
    <source>
        <dbReference type="Pfam" id="PF18137"/>
    </source>
</evidence>
<dbReference type="GO" id="GO:0003688">
    <property type="term" value="F:DNA replication origin binding"/>
    <property type="evidence" value="ECO:0007669"/>
    <property type="project" value="TreeGrafter"/>
</dbReference>
<dbReference type="STRING" id="743788.S8FVS9"/>
<feature type="region of interest" description="Disordered" evidence="1">
    <location>
        <begin position="120"/>
        <end position="178"/>
    </location>
</feature>
<evidence type="ECO:0000313" key="4">
    <source>
        <dbReference type="Proteomes" id="UP000015241"/>
    </source>
</evidence>
<keyword evidence="4" id="KW-1185">Reference proteome</keyword>
<dbReference type="PANTHER" id="PTHR12748">
    <property type="entry name" value="ORIGIN RECOGNITION COMPLEX SUBUNIT 3"/>
    <property type="match status" value="1"/>
</dbReference>
<dbReference type="GO" id="GO:0005656">
    <property type="term" value="C:nuclear pre-replicative complex"/>
    <property type="evidence" value="ECO:0007669"/>
    <property type="project" value="TreeGrafter"/>
</dbReference>
<dbReference type="GO" id="GO:0005664">
    <property type="term" value="C:nuclear origin of replication recognition complex"/>
    <property type="evidence" value="ECO:0007669"/>
    <property type="project" value="InterPro"/>
</dbReference>
<reference evidence="3 4" key="1">
    <citation type="journal article" date="2012" name="Science">
        <title>The Paleozoic origin of enzymatic lignin decomposition reconstructed from 31 fungal genomes.</title>
        <authorList>
            <person name="Floudas D."/>
            <person name="Binder M."/>
            <person name="Riley R."/>
            <person name="Barry K."/>
            <person name="Blanchette R.A."/>
            <person name="Henrissat B."/>
            <person name="Martinez A.T."/>
            <person name="Otillar R."/>
            <person name="Spatafora J.W."/>
            <person name="Yadav J.S."/>
            <person name="Aerts A."/>
            <person name="Benoit I."/>
            <person name="Boyd A."/>
            <person name="Carlson A."/>
            <person name="Copeland A."/>
            <person name="Coutinho P.M."/>
            <person name="de Vries R.P."/>
            <person name="Ferreira P."/>
            <person name="Findley K."/>
            <person name="Foster B."/>
            <person name="Gaskell J."/>
            <person name="Glotzer D."/>
            <person name="Gorecki P."/>
            <person name="Heitman J."/>
            <person name="Hesse C."/>
            <person name="Hori C."/>
            <person name="Igarashi K."/>
            <person name="Jurgens J.A."/>
            <person name="Kallen N."/>
            <person name="Kersten P."/>
            <person name="Kohler A."/>
            <person name="Kuees U."/>
            <person name="Kumar T.K.A."/>
            <person name="Kuo A."/>
            <person name="LaButti K."/>
            <person name="Larrondo L.F."/>
            <person name="Lindquist E."/>
            <person name="Ling A."/>
            <person name="Lombard V."/>
            <person name="Lucas S."/>
            <person name="Lundell T."/>
            <person name="Martin R."/>
            <person name="McLaughlin D.J."/>
            <person name="Morgenstern I."/>
            <person name="Morin E."/>
            <person name="Murat C."/>
            <person name="Nagy L.G."/>
            <person name="Nolan M."/>
            <person name="Ohm R.A."/>
            <person name="Patyshakuliyeva A."/>
            <person name="Rokas A."/>
            <person name="Ruiz-Duenas F.J."/>
            <person name="Sabat G."/>
            <person name="Salamov A."/>
            <person name="Samejima M."/>
            <person name="Schmutz J."/>
            <person name="Slot J.C."/>
            <person name="St John F."/>
            <person name="Stenlid J."/>
            <person name="Sun H."/>
            <person name="Sun S."/>
            <person name="Syed K."/>
            <person name="Tsang A."/>
            <person name="Wiebenga A."/>
            <person name="Young D."/>
            <person name="Pisabarro A."/>
            <person name="Eastwood D.C."/>
            <person name="Martin F."/>
            <person name="Cullen D."/>
            <person name="Grigoriev I.V."/>
            <person name="Hibbett D.S."/>
        </authorList>
    </citation>
    <scope>NUCLEOTIDE SEQUENCE</scope>
    <source>
        <strain evidence="4">FP-58527</strain>
    </source>
</reference>
<dbReference type="InterPro" id="IPR020795">
    <property type="entry name" value="ORC3"/>
</dbReference>
<dbReference type="InterPro" id="IPR040855">
    <property type="entry name" value="ORC_WH_C"/>
</dbReference>
<dbReference type="Proteomes" id="UP000015241">
    <property type="component" value="Unassembled WGS sequence"/>
</dbReference>
<dbReference type="AlphaFoldDB" id="S8FVS9"/>
<evidence type="ECO:0000256" key="1">
    <source>
        <dbReference type="SAM" id="MobiDB-lite"/>
    </source>
</evidence>
<proteinExistence type="predicted"/>
<protein>
    <recommendedName>
        <fullName evidence="2">Origin recognition complex subunit 3 winged helix C-terminal domain-containing protein</fullName>
    </recommendedName>
</protein>
<dbReference type="GO" id="GO:0031261">
    <property type="term" value="C:DNA replication preinitiation complex"/>
    <property type="evidence" value="ECO:0007669"/>
    <property type="project" value="TreeGrafter"/>
</dbReference>
<dbReference type="EMBL" id="KE504136">
    <property type="protein sequence ID" value="EPT02355.1"/>
    <property type="molecule type" value="Genomic_DNA"/>
</dbReference>
<evidence type="ECO:0000313" key="3">
    <source>
        <dbReference type="EMBL" id="EPT02355.1"/>
    </source>
</evidence>
<dbReference type="InParanoid" id="S8FVS9"/>
<dbReference type="GO" id="GO:0006270">
    <property type="term" value="P:DNA replication initiation"/>
    <property type="evidence" value="ECO:0007669"/>
    <property type="project" value="TreeGrafter"/>
</dbReference>
<dbReference type="OrthoDB" id="10265211at2759"/>
<organism evidence="3 4">
    <name type="scientific">Fomitopsis schrenkii</name>
    <name type="common">Brown rot fungus</name>
    <dbReference type="NCBI Taxonomy" id="2126942"/>
    <lineage>
        <taxon>Eukaryota</taxon>
        <taxon>Fungi</taxon>
        <taxon>Dikarya</taxon>
        <taxon>Basidiomycota</taxon>
        <taxon>Agaricomycotina</taxon>
        <taxon>Agaricomycetes</taxon>
        <taxon>Polyporales</taxon>
        <taxon>Fomitopsis</taxon>
    </lineage>
</organism>
<gene>
    <name evidence="3" type="ORF">FOMPIDRAFT_1048040</name>
</gene>